<dbReference type="Proteomes" id="UP000184085">
    <property type="component" value="Unassembled WGS sequence"/>
</dbReference>
<proteinExistence type="predicted"/>
<reference evidence="2" key="1">
    <citation type="submission" date="2016-09" db="EMBL/GenBank/DDBJ databases">
        <authorList>
            <person name="Wibberg D."/>
        </authorList>
    </citation>
    <scope>NUCLEOTIDE SEQUENCE [LARGE SCALE GENOMIC DNA]</scope>
</reference>
<dbReference type="RefSeq" id="WP_246802531.1">
    <property type="nucleotide sequence ID" value="NZ_FMJB01000034.1"/>
</dbReference>
<accession>A0A1M4MY84</accession>
<dbReference type="EMBL" id="FMJB01000034">
    <property type="protein sequence ID" value="SCM66695.1"/>
    <property type="molecule type" value="Genomic_DNA"/>
</dbReference>
<organism evidence="1 2">
    <name type="scientific">Donghicola eburneus</name>
    <dbReference type="NCBI Taxonomy" id="393278"/>
    <lineage>
        <taxon>Bacteria</taxon>
        <taxon>Pseudomonadati</taxon>
        <taxon>Pseudomonadota</taxon>
        <taxon>Alphaproteobacteria</taxon>
        <taxon>Rhodobacterales</taxon>
        <taxon>Roseobacteraceae</taxon>
        <taxon>Donghicola</taxon>
    </lineage>
</organism>
<gene>
    <name evidence="1" type="ORF">KARMA_0875</name>
</gene>
<sequence length="211" mass="23979">MANDASFIAAVRQRNFDGEKAPIKAAQEIWPDQPAKAVQKDMNARWTIKDPKANMRADGSNPVNLAIPTFSYKSDISTDRQNGIICRQIITDADQLDGGCLRERPVQTANTRCRVWADTAYRSDENGAWPTANSMVSEVHRKKPRGRPMSKRMSRTYGRKLVVRSKVEHVFGHQKDRMALVIRAIGLRRAKGVTTMAKMVYKIDRLRWIHS</sequence>
<evidence type="ECO:0000313" key="1">
    <source>
        <dbReference type="EMBL" id="SCM66695.1"/>
    </source>
</evidence>
<name>A0A1M4MY84_9RHOB</name>
<dbReference type="AlphaFoldDB" id="A0A1M4MY84"/>
<evidence type="ECO:0000313" key="2">
    <source>
        <dbReference type="Proteomes" id="UP000184085"/>
    </source>
</evidence>
<keyword evidence="2" id="KW-1185">Reference proteome</keyword>
<protein>
    <submittedName>
        <fullName evidence="1">Transposase</fullName>
    </submittedName>
</protein>